<dbReference type="InterPro" id="IPR010869">
    <property type="entry name" value="DUF1501"/>
</dbReference>
<sequence length="467" mass="51024">MNTAIPFSRRSFLQGTSAGFGYLAFSALSTWGAAATSPLAPKPAHFAPRAKRVIFLFMPGAPSHVDTFDYKPKLTADTGKESGRGRGGPATLLGSPWKFSQHGRSGLWISELFPEVAKHADHLCLVRSMHTDMPNHPQAVIQMHTGTAQFIRPSLGSWTLYGLGTTNENLPGFITINPAPQGGARNYGSSFLPAIYQGTRIGSNFPGGGGAGRRYGGGSPQTISNIANPRYTTEAQRTQLDFIQTLNKAKLQQEAYEPQIEGVIESNELAFRMQNVAPQVMDIEKESEATKKLYGIGDEGTDTFGRQCLMARRLAESGVRFIEVSHGNWDHHRNLTADLERNCNNIDKPIAGLLTDLQARGLLKDTLVIWGGEFGRTPHAQSGDGRDHNNKGFTLWMAGGGVKGGLSYGATDDYGYEAVSDKVHIHDWHATILALLGLDHEKLTYRYAGRDFRLTDVHGRVVKEIFA</sequence>
<accession>A0A366HDE5</accession>
<evidence type="ECO:0000256" key="1">
    <source>
        <dbReference type="SAM" id="MobiDB-lite"/>
    </source>
</evidence>
<evidence type="ECO:0000313" key="2">
    <source>
        <dbReference type="EMBL" id="RBP40436.1"/>
    </source>
</evidence>
<protein>
    <submittedName>
        <fullName evidence="2">Uncharacterized protein DUF1501</fullName>
    </submittedName>
</protein>
<dbReference type="AlphaFoldDB" id="A0A366HDE5"/>
<dbReference type="OrthoDB" id="177538at2"/>
<dbReference type="Gene3D" id="3.40.720.10">
    <property type="entry name" value="Alkaline Phosphatase, subunit A"/>
    <property type="match status" value="1"/>
</dbReference>
<evidence type="ECO:0000313" key="3">
    <source>
        <dbReference type="Proteomes" id="UP000253426"/>
    </source>
</evidence>
<keyword evidence="3" id="KW-1185">Reference proteome</keyword>
<dbReference type="PROSITE" id="PS51318">
    <property type="entry name" value="TAT"/>
    <property type="match status" value="1"/>
</dbReference>
<dbReference type="PANTHER" id="PTHR43737">
    <property type="entry name" value="BLL7424 PROTEIN"/>
    <property type="match status" value="1"/>
</dbReference>
<dbReference type="SUPFAM" id="SSF53649">
    <property type="entry name" value="Alkaline phosphatase-like"/>
    <property type="match status" value="1"/>
</dbReference>
<dbReference type="Pfam" id="PF07394">
    <property type="entry name" value="DUF1501"/>
    <property type="match status" value="1"/>
</dbReference>
<dbReference type="InterPro" id="IPR006311">
    <property type="entry name" value="TAT_signal"/>
</dbReference>
<organism evidence="2 3">
    <name type="scientific">Roseimicrobium gellanilyticum</name>
    <dbReference type="NCBI Taxonomy" id="748857"/>
    <lineage>
        <taxon>Bacteria</taxon>
        <taxon>Pseudomonadati</taxon>
        <taxon>Verrucomicrobiota</taxon>
        <taxon>Verrucomicrobiia</taxon>
        <taxon>Verrucomicrobiales</taxon>
        <taxon>Verrucomicrobiaceae</taxon>
        <taxon>Roseimicrobium</taxon>
    </lineage>
</organism>
<dbReference type="Proteomes" id="UP000253426">
    <property type="component" value="Unassembled WGS sequence"/>
</dbReference>
<dbReference type="EMBL" id="QNRR01000008">
    <property type="protein sequence ID" value="RBP40436.1"/>
    <property type="molecule type" value="Genomic_DNA"/>
</dbReference>
<reference evidence="2 3" key="1">
    <citation type="submission" date="2018-06" db="EMBL/GenBank/DDBJ databases">
        <title>Genomic Encyclopedia of Type Strains, Phase IV (KMG-IV): sequencing the most valuable type-strain genomes for metagenomic binning, comparative biology and taxonomic classification.</title>
        <authorList>
            <person name="Goeker M."/>
        </authorList>
    </citation>
    <scope>NUCLEOTIDE SEQUENCE [LARGE SCALE GENOMIC DNA]</scope>
    <source>
        <strain evidence="2 3">DSM 25532</strain>
    </source>
</reference>
<name>A0A366HDE5_9BACT</name>
<feature type="region of interest" description="Disordered" evidence="1">
    <location>
        <begin position="76"/>
        <end position="95"/>
    </location>
</feature>
<gene>
    <name evidence="2" type="ORF">DES53_108143</name>
</gene>
<comment type="caution">
    <text evidence="2">The sequence shown here is derived from an EMBL/GenBank/DDBJ whole genome shotgun (WGS) entry which is preliminary data.</text>
</comment>
<dbReference type="RefSeq" id="WP_113960306.1">
    <property type="nucleotide sequence ID" value="NZ_QNRR01000008.1"/>
</dbReference>
<proteinExistence type="predicted"/>
<dbReference type="InterPro" id="IPR017850">
    <property type="entry name" value="Alkaline_phosphatase_core_sf"/>
</dbReference>
<dbReference type="PANTHER" id="PTHR43737:SF1">
    <property type="entry name" value="DUF1501 DOMAIN-CONTAINING PROTEIN"/>
    <property type="match status" value="1"/>
</dbReference>